<proteinExistence type="inferred from homology"/>
<evidence type="ECO:0000313" key="9">
    <source>
        <dbReference type="Proteomes" id="UP001344906"/>
    </source>
</evidence>
<evidence type="ECO:0000256" key="6">
    <source>
        <dbReference type="ARBA" id="ARBA00023316"/>
    </source>
</evidence>
<evidence type="ECO:0000256" key="4">
    <source>
        <dbReference type="ARBA" id="ARBA00022984"/>
    </source>
</evidence>
<dbReference type="Pfam" id="PF02388">
    <property type="entry name" value="FemAB"/>
    <property type="match status" value="2"/>
</dbReference>
<dbReference type="PANTHER" id="PTHR36174:SF1">
    <property type="entry name" value="LIPID II:GLYCINE GLYCYLTRANSFERASE"/>
    <property type="match status" value="1"/>
</dbReference>
<sequence>MKAEIITDRQQWNDFIASSSGCNITQTYEWGELLSTHNRQALPIGVINAEGQLCAAILILIVRISILPFPYFYAPRGPLIDDPTGPAMDILLACVEAEAKKRHAFMLKIEPGIPEQDQAWQDALKKAGFCTNPEARHLRHEWVLDIRPEESELLAGMRKTWRYCIRLAGRRGVQVRDGQGQADLDTFYQLLRTTSERDNFFIYGKDFYARLLALYGERARLLIAEHEGKALGAALLIAHGRWCWYMYGASSNEQRECMPNHLLQWNAFQWARQQGCWYYNFRGIPDQLEAGQPMWGVYVFKSGFGGYPMRAIETHDLPYNPAIYQMYRTLLKTRTWYSSQKELKRSTTIIGEPTKERQPAERVAPAHRQTTAISDASVEVQKENAFITTRTAHSQKP</sequence>
<dbReference type="InterPro" id="IPR050644">
    <property type="entry name" value="PG_Glycine_Bridge_Synth"/>
</dbReference>
<keyword evidence="7" id="KW-0812">Transmembrane</keyword>
<dbReference type="InterPro" id="IPR016181">
    <property type="entry name" value="Acyl_CoA_acyltransferase"/>
</dbReference>
<keyword evidence="9" id="KW-1185">Reference proteome</keyword>
<dbReference type="InterPro" id="IPR003447">
    <property type="entry name" value="FEMABX"/>
</dbReference>
<evidence type="ECO:0000313" key="8">
    <source>
        <dbReference type="EMBL" id="GLV54666.1"/>
    </source>
</evidence>
<evidence type="ECO:0000256" key="5">
    <source>
        <dbReference type="ARBA" id="ARBA00023315"/>
    </source>
</evidence>
<accession>A0ABQ6FK86</accession>
<feature type="transmembrane region" description="Helical" evidence="7">
    <location>
        <begin position="53"/>
        <end position="73"/>
    </location>
</feature>
<organism evidence="8 9">
    <name type="scientific">Dictyobacter halimunensis</name>
    <dbReference type="NCBI Taxonomy" id="3026934"/>
    <lineage>
        <taxon>Bacteria</taxon>
        <taxon>Bacillati</taxon>
        <taxon>Chloroflexota</taxon>
        <taxon>Ktedonobacteria</taxon>
        <taxon>Ktedonobacterales</taxon>
        <taxon>Dictyobacteraceae</taxon>
        <taxon>Dictyobacter</taxon>
    </lineage>
</organism>
<dbReference type="Proteomes" id="UP001344906">
    <property type="component" value="Unassembled WGS sequence"/>
</dbReference>
<evidence type="ECO:0000256" key="1">
    <source>
        <dbReference type="ARBA" id="ARBA00009943"/>
    </source>
</evidence>
<keyword evidence="3" id="KW-0133">Cell shape</keyword>
<dbReference type="PROSITE" id="PS51191">
    <property type="entry name" value="FEMABX"/>
    <property type="match status" value="1"/>
</dbReference>
<protein>
    <recommendedName>
        <fullName evidence="10">Methicillin resistance protein</fullName>
    </recommendedName>
</protein>
<comment type="caution">
    <text evidence="8">The sequence shown here is derived from an EMBL/GenBank/DDBJ whole genome shotgun (WGS) entry which is preliminary data.</text>
</comment>
<evidence type="ECO:0000256" key="7">
    <source>
        <dbReference type="SAM" id="Phobius"/>
    </source>
</evidence>
<name>A0ABQ6FK86_9CHLR</name>
<dbReference type="PANTHER" id="PTHR36174">
    <property type="entry name" value="LIPID II:GLYCINE GLYCYLTRANSFERASE"/>
    <property type="match status" value="1"/>
</dbReference>
<dbReference type="RefSeq" id="WP_338248383.1">
    <property type="nucleotide sequence ID" value="NZ_BSRI01000001.1"/>
</dbReference>
<keyword evidence="5" id="KW-0012">Acyltransferase</keyword>
<comment type="similarity">
    <text evidence="1">Belongs to the FemABX family.</text>
</comment>
<dbReference type="EMBL" id="BSRI01000001">
    <property type="protein sequence ID" value="GLV54666.1"/>
    <property type="molecule type" value="Genomic_DNA"/>
</dbReference>
<dbReference type="SUPFAM" id="SSF55729">
    <property type="entry name" value="Acyl-CoA N-acyltransferases (Nat)"/>
    <property type="match status" value="2"/>
</dbReference>
<evidence type="ECO:0000256" key="3">
    <source>
        <dbReference type="ARBA" id="ARBA00022960"/>
    </source>
</evidence>
<keyword evidence="4" id="KW-0573">Peptidoglycan synthesis</keyword>
<keyword evidence="2" id="KW-0808">Transferase</keyword>
<keyword evidence="7" id="KW-0472">Membrane</keyword>
<keyword evidence="7" id="KW-1133">Transmembrane helix</keyword>
<reference evidence="8 9" key="1">
    <citation type="submission" date="2023-02" db="EMBL/GenBank/DDBJ databases">
        <title>Dictyobacter halimunensis sp. nov., a new member of the class Ktedonobacteria from forest soil in a geothermal area.</title>
        <authorList>
            <person name="Rachmania M.K."/>
            <person name="Ningsih F."/>
            <person name="Sakai Y."/>
            <person name="Yabe S."/>
            <person name="Yokota A."/>
            <person name="Sjamsuridzal W."/>
        </authorList>
    </citation>
    <scope>NUCLEOTIDE SEQUENCE [LARGE SCALE GENOMIC DNA]</scope>
    <source>
        <strain evidence="8 9">S3.2.2.5</strain>
    </source>
</reference>
<evidence type="ECO:0008006" key="10">
    <source>
        <dbReference type="Google" id="ProtNLM"/>
    </source>
</evidence>
<keyword evidence="6" id="KW-0961">Cell wall biogenesis/degradation</keyword>
<dbReference type="Gene3D" id="3.40.630.30">
    <property type="match status" value="2"/>
</dbReference>
<gene>
    <name evidence="8" type="ORF">KDH_15130</name>
</gene>
<evidence type="ECO:0000256" key="2">
    <source>
        <dbReference type="ARBA" id="ARBA00022679"/>
    </source>
</evidence>